<organism evidence="1 2">
    <name type="scientific">Allacma fusca</name>
    <dbReference type="NCBI Taxonomy" id="39272"/>
    <lineage>
        <taxon>Eukaryota</taxon>
        <taxon>Metazoa</taxon>
        <taxon>Ecdysozoa</taxon>
        <taxon>Arthropoda</taxon>
        <taxon>Hexapoda</taxon>
        <taxon>Collembola</taxon>
        <taxon>Symphypleona</taxon>
        <taxon>Sminthuridae</taxon>
        <taxon>Allacma</taxon>
    </lineage>
</organism>
<keyword evidence="2" id="KW-1185">Reference proteome</keyword>
<name>A0A8J2PB92_9HEXA</name>
<evidence type="ECO:0000313" key="1">
    <source>
        <dbReference type="EMBL" id="CAG7816282.1"/>
    </source>
</evidence>
<dbReference type="Proteomes" id="UP000708208">
    <property type="component" value="Unassembled WGS sequence"/>
</dbReference>
<feature type="non-terminal residue" evidence="1">
    <location>
        <position position="1"/>
    </location>
</feature>
<accession>A0A8J2PB92</accession>
<protein>
    <submittedName>
        <fullName evidence="1">Uncharacterized protein</fullName>
    </submittedName>
</protein>
<dbReference type="EMBL" id="CAJVCH010366055">
    <property type="protein sequence ID" value="CAG7816282.1"/>
    <property type="molecule type" value="Genomic_DNA"/>
</dbReference>
<comment type="caution">
    <text evidence="1">The sequence shown here is derived from an EMBL/GenBank/DDBJ whole genome shotgun (WGS) entry which is preliminary data.</text>
</comment>
<dbReference type="AlphaFoldDB" id="A0A8J2PB92"/>
<proteinExistence type="predicted"/>
<sequence>MLFSFREMSLNLVISEYYLKPDGTSDRQLLLVIVVNDISPEDPEDFEASIRELTSFFLVDSPVYLVMPRLEEGLSEGSFISRFATVWEIFSVKNTSIVQELTMSEQTVLVPVTMERRDDFHLAPIVATS</sequence>
<reference evidence="1" key="1">
    <citation type="submission" date="2021-06" db="EMBL/GenBank/DDBJ databases">
        <authorList>
            <person name="Hodson N. C."/>
            <person name="Mongue J. A."/>
            <person name="Jaron S. K."/>
        </authorList>
    </citation>
    <scope>NUCLEOTIDE SEQUENCE</scope>
</reference>
<evidence type="ECO:0000313" key="2">
    <source>
        <dbReference type="Proteomes" id="UP000708208"/>
    </source>
</evidence>
<gene>
    <name evidence="1" type="ORF">AFUS01_LOCUS26909</name>
</gene>